<proteinExistence type="predicted"/>
<feature type="signal peptide" evidence="1">
    <location>
        <begin position="1"/>
        <end position="20"/>
    </location>
</feature>
<keyword evidence="3" id="KW-1185">Reference proteome</keyword>
<gene>
    <name evidence="2" type="ORF">RM553_12400</name>
</gene>
<dbReference type="SUPFAM" id="SSF50998">
    <property type="entry name" value="Quinoprotein alcohol dehydrogenase-like"/>
    <property type="match status" value="1"/>
</dbReference>
<comment type="caution">
    <text evidence="2">The sequence shown here is derived from an EMBL/GenBank/DDBJ whole genome shotgun (WGS) entry which is preliminary data.</text>
</comment>
<dbReference type="InterPro" id="IPR011042">
    <property type="entry name" value="6-blade_b-propeller_TolB-like"/>
</dbReference>
<dbReference type="Gene3D" id="2.120.10.30">
    <property type="entry name" value="TolB, C-terminal domain"/>
    <property type="match status" value="1"/>
</dbReference>
<organism evidence="2 3">
    <name type="scientific">Autumnicola tepida</name>
    <dbReference type="NCBI Taxonomy" id="3075595"/>
    <lineage>
        <taxon>Bacteria</taxon>
        <taxon>Pseudomonadati</taxon>
        <taxon>Bacteroidota</taxon>
        <taxon>Flavobacteriia</taxon>
        <taxon>Flavobacteriales</taxon>
        <taxon>Flavobacteriaceae</taxon>
        <taxon>Autumnicola</taxon>
    </lineage>
</organism>
<reference evidence="2 3" key="1">
    <citation type="submission" date="2023-09" db="EMBL/GenBank/DDBJ databases">
        <authorList>
            <person name="Rey-Velasco X."/>
        </authorList>
    </citation>
    <scope>NUCLEOTIDE SEQUENCE [LARGE SCALE GENOMIC DNA]</scope>
    <source>
        <strain evidence="2 3">F363</strain>
    </source>
</reference>
<keyword evidence="1" id="KW-0732">Signal</keyword>
<dbReference type="RefSeq" id="WP_311535255.1">
    <property type="nucleotide sequence ID" value="NZ_JAVRHQ010000015.1"/>
</dbReference>
<accession>A0ABU3CBC8</accession>
<dbReference type="EMBL" id="JAVRHQ010000015">
    <property type="protein sequence ID" value="MDT0643635.1"/>
    <property type="molecule type" value="Genomic_DNA"/>
</dbReference>
<dbReference type="Proteomes" id="UP001262889">
    <property type="component" value="Unassembled WGS sequence"/>
</dbReference>
<evidence type="ECO:0000313" key="3">
    <source>
        <dbReference type="Proteomes" id="UP001262889"/>
    </source>
</evidence>
<name>A0ABU3CBC8_9FLAO</name>
<sequence length="813" mass="92627">MKRVLLFIFLLCIISCQNPAEKKIRPADYLPEDVAIIVKSPDINGFLNNYSENSFLTENPFFDQFQSSNRLNFLDVIETAEESFLCFSDFEKQQPDYIFISGRPPQLKSFDSIQNRSVETIKEDNFEFKKYNFEGSITYTFSQKNLFLASNSSGFIKETLQQKNLPKPALQKIISATEKNKTSLILNHQKLPYILRSIFPQKEFENLGATSTWSEAELEIEAENIHFNGLLTTTANPASIYSVFQNAGRGSSKMAEIVPASVQAFSSFCYENFEGVQKNLQQLRGDTLTTHLFSNSSEFGMIYLKNAPVFAIRSNEAESSNILLKQSSAEIGDFRGLSIFQLQENPETLEIFHPLITLPNAKYWAQINNFIIFAEQPAALEEIISASQNNHTLSVQESYQETLQQLSSQSSLLFVANGKNFLPLLAEEADADLKEKILNMPFHSKIAALQLVREDDFFHVHGIINTSEKTPEETSAPAEILNITLEDQLSTRPFFIKNHLTNQEDIAVHDINNTLYLISNEGQVYWKKQLENRVTGEIHQVDLFKNGKFQLAFSTLHALHVIDRNGNPVAPFPLEFKDEITQPLAVFDYDNNRKYRFIITQNSRVYMYNKKGKIVKGFDFKKAGAEITNPPKHIRIGTKDYILVPEASGKVNVLNRQGHTRVPVKENFKPSGNEWWEYQQNFISATPEELVKIDEKGGVKKQVLNTTEETKIVATPEILISFYGNLLKIEDTLIEMDYGVYTSPQIFKINNETLIAITDKQAKKVYIFNRAGELLQGFPVFGTSQIDLSNINLDKKPEFTVQGEENEILVYQF</sequence>
<feature type="chain" id="PRO_5045373508" evidence="1">
    <location>
        <begin position="21"/>
        <end position="813"/>
    </location>
</feature>
<evidence type="ECO:0000313" key="2">
    <source>
        <dbReference type="EMBL" id="MDT0643635.1"/>
    </source>
</evidence>
<evidence type="ECO:0000256" key="1">
    <source>
        <dbReference type="SAM" id="SignalP"/>
    </source>
</evidence>
<dbReference type="InterPro" id="IPR011047">
    <property type="entry name" value="Quinoprotein_ADH-like_sf"/>
</dbReference>
<protein>
    <submittedName>
        <fullName evidence="2">DUF3352 domain-containing protein</fullName>
    </submittedName>
</protein>
<dbReference type="InterPro" id="IPR021787">
    <property type="entry name" value="DUF3352"/>
</dbReference>
<dbReference type="Pfam" id="PF11832">
    <property type="entry name" value="DUF3352"/>
    <property type="match status" value="1"/>
</dbReference>